<reference evidence="3" key="3">
    <citation type="journal article" date="2014" name="Nature">
        <title>Elephant shark genome provides unique insights into gnathostome evolution.</title>
        <authorList>
            <consortium name="International Elephant Shark Genome Sequencing Consortium"/>
            <person name="Venkatesh B."/>
            <person name="Lee A.P."/>
            <person name="Ravi V."/>
            <person name="Maurya A.K."/>
            <person name="Lian M.M."/>
            <person name="Swann J.B."/>
            <person name="Ohta Y."/>
            <person name="Flajnik M.F."/>
            <person name="Sutoh Y."/>
            <person name="Kasahara M."/>
            <person name="Hoon S."/>
            <person name="Gangu V."/>
            <person name="Roy S.W."/>
            <person name="Irimia M."/>
            <person name="Korzh V."/>
            <person name="Kondrychyn I."/>
            <person name="Lim Z.W."/>
            <person name="Tay B.H."/>
            <person name="Tohari S."/>
            <person name="Kong K.W."/>
            <person name="Ho S."/>
            <person name="Lorente-Galdos B."/>
            <person name="Quilez J."/>
            <person name="Marques-Bonet T."/>
            <person name="Raney B.J."/>
            <person name="Ingham P.W."/>
            <person name="Tay A."/>
            <person name="Hillier L.W."/>
            <person name="Minx P."/>
            <person name="Boehm T."/>
            <person name="Wilson R.K."/>
            <person name="Brenner S."/>
            <person name="Warren W.C."/>
        </authorList>
    </citation>
    <scope>NUCLEOTIDE SEQUENCE [LARGE SCALE GENOMIC DNA]</scope>
</reference>
<dbReference type="PROSITE" id="PS50011">
    <property type="entry name" value="PROTEIN_KINASE_DOM"/>
    <property type="match status" value="1"/>
</dbReference>
<keyword evidence="3" id="KW-1185">Reference proteome</keyword>
<dbReference type="InterPro" id="IPR008271">
    <property type="entry name" value="Ser/Thr_kinase_AS"/>
</dbReference>
<dbReference type="PIRSF" id="PIRSF000654">
    <property type="entry name" value="Integrin-linked_kinase"/>
    <property type="match status" value="1"/>
</dbReference>
<reference evidence="3" key="2">
    <citation type="journal article" date="2007" name="PLoS Biol.">
        <title>Survey sequencing and comparative analysis of the elephant shark (Callorhinchus milii) genome.</title>
        <authorList>
            <person name="Venkatesh B."/>
            <person name="Kirkness E.F."/>
            <person name="Loh Y.H."/>
            <person name="Halpern A.L."/>
            <person name="Lee A.P."/>
            <person name="Johnson J."/>
            <person name="Dandona N."/>
            <person name="Viswanathan L.D."/>
            <person name="Tay A."/>
            <person name="Venter J.C."/>
            <person name="Strausberg R.L."/>
            <person name="Brenner S."/>
        </authorList>
    </citation>
    <scope>NUCLEOTIDE SEQUENCE [LARGE SCALE GENOMIC DNA]</scope>
</reference>
<reference evidence="2" key="4">
    <citation type="submission" date="2025-08" db="UniProtKB">
        <authorList>
            <consortium name="Ensembl"/>
        </authorList>
    </citation>
    <scope>IDENTIFICATION</scope>
</reference>
<evidence type="ECO:0000313" key="2">
    <source>
        <dbReference type="Ensembl" id="ENSCMIP00000002584.1"/>
    </source>
</evidence>
<dbReference type="Gene3D" id="1.10.510.10">
    <property type="entry name" value="Transferase(Phosphotransferase) domain 1"/>
    <property type="match status" value="1"/>
</dbReference>
<dbReference type="InterPro" id="IPR051585">
    <property type="entry name" value="STE20_Ser/Thr_Kinases"/>
</dbReference>
<dbReference type="InterPro" id="IPR000719">
    <property type="entry name" value="Prot_kinase_dom"/>
</dbReference>
<name>A0A4W3GXF8_CALMI</name>
<reference evidence="2" key="5">
    <citation type="submission" date="2025-09" db="UniProtKB">
        <authorList>
            <consortium name="Ensembl"/>
        </authorList>
    </citation>
    <scope>IDENTIFICATION</scope>
</reference>
<protein>
    <recommendedName>
        <fullName evidence="1">Protein kinase domain-containing protein</fullName>
    </recommendedName>
</protein>
<evidence type="ECO:0000313" key="3">
    <source>
        <dbReference type="Proteomes" id="UP000314986"/>
    </source>
</evidence>
<dbReference type="PANTHER" id="PTHR46538">
    <property type="entry name" value="PROTEIN KINASE DOMAIN-CONTAINING PROTEIN"/>
    <property type="match status" value="1"/>
</dbReference>
<dbReference type="STRING" id="7868.ENSCMIP00000002584"/>
<dbReference type="SUPFAM" id="SSF56112">
    <property type="entry name" value="Protein kinase-like (PK-like)"/>
    <property type="match status" value="1"/>
</dbReference>
<dbReference type="Ensembl" id="ENSCMIT00000002674.1">
    <property type="protein sequence ID" value="ENSCMIP00000002584.1"/>
    <property type="gene ID" value="ENSCMIG00000001532.1"/>
</dbReference>
<organism evidence="2 3">
    <name type="scientific">Callorhinchus milii</name>
    <name type="common">Ghost shark</name>
    <dbReference type="NCBI Taxonomy" id="7868"/>
    <lineage>
        <taxon>Eukaryota</taxon>
        <taxon>Metazoa</taxon>
        <taxon>Chordata</taxon>
        <taxon>Craniata</taxon>
        <taxon>Vertebrata</taxon>
        <taxon>Chondrichthyes</taxon>
        <taxon>Holocephali</taxon>
        <taxon>Chimaeriformes</taxon>
        <taxon>Callorhinchidae</taxon>
        <taxon>Callorhinchus</taxon>
    </lineage>
</organism>
<dbReference type="GO" id="GO:0004672">
    <property type="term" value="F:protein kinase activity"/>
    <property type="evidence" value="ECO:0007669"/>
    <property type="project" value="InterPro"/>
</dbReference>
<dbReference type="SMART" id="SM00220">
    <property type="entry name" value="S_TKc"/>
    <property type="match status" value="1"/>
</dbReference>
<proteinExistence type="predicted"/>
<dbReference type="InterPro" id="IPR011009">
    <property type="entry name" value="Kinase-like_dom_sf"/>
</dbReference>
<dbReference type="Proteomes" id="UP000314986">
    <property type="component" value="Unassembled WGS sequence"/>
</dbReference>
<evidence type="ECO:0000259" key="1">
    <source>
        <dbReference type="PROSITE" id="PS50011"/>
    </source>
</evidence>
<sequence length="254" mass="28639">MQAQNRTTGILAAAKVIVTYDEEDLEDYMVEIEILGSCRHPNIVRLLDAFYHQRKLWIMMEFCPGGAVDAVMLALTEAQIRAVCKQTLEALNYLHSNKIIHRDLKAGNILLSLEGDIKLADFGVSAKNTKTLQRRTTFIGTPYWMAPEVIQCETSKDTPYDQKADVWSLGITLIEMAEMEPPHHDLNPMRVLLKITKSPAPALAQPTRWSAEFKDFLRKALEKNVAARWTAQQLLQVMIITAATLPPSLALHPF</sequence>
<dbReference type="OMA" id="ILASCKH"/>
<dbReference type="AlphaFoldDB" id="A0A4W3GXF8"/>
<dbReference type="FunFam" id="1.10.510.10:FF:001298">
    <property type="entry name" value="STE20-like kinase"/>
    <property type="match status" value="1"/>
</dbReference>
<dbReference type="InParanoid" id="A0A4W3GXF8"/>
<accession>A0A4W3GXF8</accession>
<reference evidence="3" key="1">
    <citation type="journal article" date="2006" name="Science">
        <title>Ancient noncoding elements conserved in the human genome.</title>
        <authorList>
            <person name="Venkatesh B."/>
            <person name="Kirkness E.F."/>
            <person name="Loh Y.H."/>
            <person name="Halpern A.L."/>
            <person name="Lee A.P."/>
            <person name="Johnson J."/>
            <person name="Dandona N."/>
            <person name="Viswanathan L.D."/>
            <person name="Tay A."/>
            <person name="Venter J.C."/>
            <person name="Strausberg R.L."/>
            <person name="Brenner S."/>
        </authorList>
    </citation>
    <scope>NUCLEOTIDE SEQUENCE [LARGE SCALE GENOMIC DNA]</scope>
</reference>
<dbReference type="GeneTree" id="ENSGT00940000156818"/>
<feature type="domain" description="Protein kinase" evidence="1">
    <location>
        <begin position="1"/>
        <end position="254"/>
    </location>
</feature>
<dbReference type="GO" id="GO:0005524">
    <property type="term" value="F:ATP binding"/>
    <property type="evidence" value="ECO:0007669"/>
    <property type="project" value="InterPro"/>
</dbReference>
<dbReference type="Pfam" id="PF00069">
    <property type="entry name" value="Pkinase"/>
    <property type="match status" value="1"/>
</dbReference>
<dbReference type="PROSITE" id="PS00108">
    <property type="entry name" value="PROTEIN_KINASE_ST"/>
    <property type="match status" value="1"/>
</dbReference>
<dbReference type="PANTHER" id="PTHR46538:SF4">
    <property type="entry name" value="NON-SPECIFIC SERINE_THREONINE PROTEIN KINASE"/>
    <property type="match status" value="1"/>
</dbReference>